<dbReference type="PANTHER" id="PTHR32089:SF112">
    <property type="entry name" value="LYSOZYME-LIKE PROTEIN-RELATED"/>
    <property type="match status" value="1"/>
</dbReference>
<feature type="transmembrane region" description="Helical" evidence="4">
    <location>
        <begin position="136"/>
        <end position="157"/>
    </location>
</feature>
<evidence type="ECO:0000256" key="3">
    <source>
        <dbReference type="PROSITE-ProRule" id="PRU00284"/>
    </source>
</evidence>
<dbReference type="EMBL" id="CP001336">
    <property type="protein sequence ID" value="ACL19171.1"/>
    <property type="molecule type" value="Genomic_DNA"/>
</dbReference>
<dbReference type="GO" id="GO:0016020">
    <property type="term" value="C:membrane"/>
    <property type="evidence" value="ECO:0007669"/>
    <property type="project" value="InterPro"/>
</dbReference>
<dbReference type="HOGENOM" id="CLU_000445_107_18_9"/>
<dbReference type="PANTHER" id="PTHR32089">
    <property type="entry name" value="METHYL-ACCEPTING CHEMOTAXIS PROTEIN MCPB"/>
    <property type="match status" value="1"/>
</dbReference>
<sequence length="487" mass="52988">MGDQTVMEEHVKFINFSFTLIYWFAFLATLILSLIGIFSNSYSAIILAVGATFQSILIYFKKPADIVSALIILVGFAAPSNIAMDIPASAGVYGTMFLCIAATYLSGRLIAISGIAEICFLLFIGIVQRAYNFNEFMASVFGMVFVVCFLLFLTLAGNKIIKRVIAKEAEAKGHLTNLSKTLDTILLSTASLDKYVGNCYQSIASVKESSNTLTRAIQEITHGVISQTDSITHINIGIKDANQEFIRINEISKQLTEVSQKASEVVSAGSEKIHLMDNQMDIIKETSTKACATVQELDSNMEEVNRFLSGIKTISDQTNLLALNAAIEAARAGESGKGFAVVADEVRVLAEQTNIAVQQINNIINQINAKTKNVLDEVNRGNIVAEEGGIAVKYVSDSFESIHLSFMNIERAVSNQFSKISETWTLLESLQDEVQSIASISEEHAAATEEMNAISEEQAANIEAISNLMGDVKQANVDLLDAVNLKN</sequence>
<comment type="similarity">
    <text evidence="2">Belongs to the methyl-accepting chemotaxis (MCP) protein family.</text>
</comment>
<dbReference type="Pfam" id="PF00015">
    <property type="entry name" value="MCPsignal"/>
    <property type="match status" value="1"/>
</dbReference>
<evidence type="ECO:0000313" key="6">
    <source>
        <dbReference type="EMBL" id="ACL19171.1"/>
    </source>
</evidence>
<evidence type="ECO:0000256" key="1">
    <source>
        <dbReference type="ARBA" id="ARBA00023224"/>
    </source>
</evidence>
<dbReference type="Gene3D" id="1.10.287.950">
    <property type="entry name" value="Methyl-accepting chemotaxis protein"/>
    <property type="match status" value="1"/>
</dbReference>
<dbReference type="AlphaFoldDB" id="B8FZU7"/>
<dbReference type="RefSeq" id="WP_015943211.1">
    <property type="nucleotide sequence ID" value="NC_011830.1"/>
</dbReference>
<feature type="transmembrane region" description="Helical" evidence="4">
    <location>
        <begin position="96"/>
        <end position="124"/>
    </location>
</feature>
<dbReference type="GO" id="GO:0006935">
    <property type="term" value="P:chemotaxis"/>
    <property type="evidence" value="ECO:0007669"/>
    <property type="project" value="InterPro"/>
</dbReference>
<evidence type="ECO:0000256" key="4">
    <source>
        <dbReference type="SAM" id="Phobius"/>
    </source>
</evidence>
<evidence type="ECO:0000256" key="2">
    <source>
        <dbReference type="ARBA" id="ARBA00029447"/>
    </source>
</evidence>
<dbReference type="KEGG" id="dhd:Dhaf_1111"/>
<keyword evidence="4" id="KW-0472">Membrane</keyword>
<proteinExistence type="inferred from homology"/>
<protein>
    <submittedName>
        <fullName evidence="6">Methyl-accepting chemotaxis sensory transducer</fullName>
    </submittedName>
</protein>
<reference evidence="6 7" key="1">
    <citation type="journal article" date="2012" name="BMC Microbiol.">
        <title>Genome sequence of Desulfitobacterium hafniense DCB-2, a Gram-positive anaerobe capable of dehalogenation and metal reduction.</title>
        <authorList>
            <person name="Kim S.H."/>
            <person name="Harzman C."/>
            <person name="Davis J.K."/>
            <person name="Hutcheson R."/>
            <person name="Broderick J.B."/>
            <person name="Marsh T.L."/>
            <person name="Tiedje J.M."/>
        </authorList>
    </citation>
    <scope>NUCLEOTIDE SEQUENCE [LARGE SCALE GENOMIC DNA]</scope>
    <source>
        <strain evidence="7">DSM 10664 / DCB-2</strain>
    </source>
</reference>
<keyword evidence="4" id="KW-1133">Transmembrane helix</keyword>
<dbReference type="GO" id="GO:0004888">
    <property type="term" value="F:transmembrane signaling receptor activity"/>
    <property type="evidence" value="ECO:0007669"/>
    <property type="project" value="InterPro"/>
</dbReference>
<organism evidence="6 7">
    <name type="scientific">Desulfitobacterium hafniense (strain DSM 10664 / DCB-2)</name>
    <dbReference type="NCBI Taxonomy" id="272564"/>
    <lineage>
        <taxon>Bacteria</taxon>
        <taxon>Bacillati</taxon>
        <taxon>Bacillota</taxon>
        <taxon>Clostridia</taxon>
        <taxon>Eubacteriales</taxon>
        <taxon>Desulfitobacteriaceae</taxon>
        <taxon>Desulfitobacterium</taxon>
    </lineage>
</organism>
<evidence type="ECO:0000259" key="5">
    <source>
        <dbReference type="PROSITE" id="PS50111"/>
    </source>
</evidence>
<gene>
    <name evidence="6" type="ordered locus">Dhaf_1111</name>
</gene>
<dbReference type="GO" id="GO:0007165">
    <property type="term" value="P:signal transduction"/>
    <property type="evidence" value="ECO:0007669"/>
    <property type="project" value="UniProtKB-KW"/>
</dbReference>
<keyword evidence="1 3" id="KW-0807">Transducer</keyword>
<dbReference type="InterPro" id="IPR004089">
    <property type="entry name" value="MCPsignal_dom"/>
</dbReference>
<dbReference type="PRINTS" id="PR00260">
    <property type="entry name" value="CHEMTRNSDUCR"/>
</dbReference>
<feature type="transmembrane region" description="Helical" evidence="4">
    <location>
        <begin position="13"/>
        <end position="35"/>
    </location>
</feature>
<feature type="transmembrane region" description="Helical" evidence="4">
    <location>
        <begin position="66"/>
        <end position="84"/>
    </location>
</feature>
<feature type="domain" description="Methyl-accepting transducer" evidence="5">
    <location>
        <begin position="202"/>
        <end position="459"/>
    </location>
</feature>
<dbReference type="InterPro" id="IPR004090">
    <property type="entry name" value="Chemotax_Me-accpt_rcpt"/>
</dbReference>
<evidence type="ECO:0000313" key="7">
    <source>
        <dbReference type="Proteomes" id="UP000007726"/>
    </source>
</evidence>
<keyword evidence="4" id="KW-0812">Transmembrane</keyword>
<dbReference type="SMART" id="SM00283">
    <property type="entry name" value="MA"/>
    <property type="match status" value="1"/>
</dbReference>
<feature type="transmembrane region" description="Helical" evidence="4">
    <location>
        <begin position="42"/>
        <end position="60"/>
    </location>
</feature>
<name>B8FZU7_DESHD</name>
<dbReference type="Proteomes" id="UP000007726">
    <property type="component" value="Chromosome"/>
</dbReference>
<dbReference type="PROSITE" id="PS50111">
    <property type="entry name" value="CHEMOTAXIS_TRANSDUC_2"/>
    <property type="match status" value="1"/>
</dbReference>
<dbReference type="SUPFAM" id="SSF58104">
    <property type="entry name" value="Methyl-accepting chemotaxis protein (MCP) signaling domain"/>
    <property type="match status" value="1"/>
</dbReference>
<accession>B8FZU7</accession>